<dbReference type="SUPFAM" id="SSF51197">
    <property type="entry name" value="Clavaminate synthase-like"/>
    <property type="match status" value="1"/>
</dbReference>
<sequence length="225" mass="24382">MLFDDLPRPATRVTDGVAHLPGFLPLRRQRELVAEARAIARSVAGTPVGMERPVLASGRMSAYILSLGWHWSTRPYGYVRRVEGADVPALPASFSALAGESVDAAAAVDPALEPWSKGRFRPEIALVNYYPPGSRMGLHVDANEESDAPVVSLSIGDEALFRIGGTENRNRPWDDVVLMSGDLIVFGGPKRRAYHGVVEVRDQTSPADCGLAQGRINITIRQKGL</sequence>
<dbReference type="EMBL" id="JAVDXZ010000001">
    <property type="protein sequence ID" value="MDR7330719.1"/>
    <property type="molecule type" value="Genomic_DNA"/>
</dbReference>
<evidence type="ECO:0000313" key="8">
    <source>
        <dbReference type="Proteomes" id="UP001180840"/>
    </source>
</evidence>
<feature type="domain" description="Fe2OG dioxygenase" evidence="6">
    <location>
        <begin position="121"/>
        <end position="224"/>
    </location>
</feature>
<reference evidence="7" key="1">
    <citation type="submission" date="2023-07" db="EMBL/GenBank/DDBJ databases">
        <title>Sequencing the genomes of 1000 actinobacteria strains.</title>
        <authorList>
            <person name="Klenk H.-P."/>
        </authorList>
    </citation>
    <scope>NUCLEOTIDE SEQUENCE</scope>
    <source>
        <strain evidence="7">DSM 107476</strain>
    </source>
</reference>
<evidence type="ECO:0000256" key="2">
    <source>
        <dbReference type="ARBA" id="ARBA00022723"/>
    </source>
</evidence>
<evidence type="ECO:0000256" key="5">
    <source>
        <dbReference type="ARBA" id="ARBA00023004"/>
    </source>
</evidence>
<dbReference type="GO" id="GO:0035516">
    <property type="term" value="F:broad specificity oxidative DNA demethylase activity"/>
    <property type="evidence" value="ECO:0007669"/>
    <property type="project" value="UniProtKB-EC"/>
</dbReference>
<keyword evidence="3" id="KW-0223">Dioxygenase</keyword>
<protein>
    <submittedName>
        <fullName evidence="7">Alkylated DNA repair protein (DNA oxidative demethylase)</fullName>
        <ecNumber evidence="7">1.14.11.33</ecNumber>
    </submittedName>
</protein>
<dbReference type="Pfam" id="PF13532">
    <property type="entry name" value="2OG-FeII_Oxy_2"/>
    <property type="match status" value="1"/>
</dbReference>
<dbReference type="PANTHER" id="PTHR16557">
    <property type="entry name" value="ALKYLATED DNA REPAIR PROTEIN ALKB-RELATED"/>
    <property type="match status" value="1"/>
</dbReference>
<dbReference type="Proteomes" id="UP001180840">
    <property type="component" value="Unassembled WGS sequence"/>
</dbReference>
<keyword evidence="5" id="KW-0408">Iron</keyword>
<keyword evidence="8" id="KW-1185">Reference proteome</keyword>
<keyword evidence="4 7" id="KW-0560">Oxidoreductase</keyword>
<dbReference type="InterPro" id="IPR027450">
    <property type="entry name" value="AlkB-like"/>
</dbReference>
<dbReference type="InterPro" id="IPR004574">
    <property type="entry name" value="Alkb"/>
</dbReference>
<dbReference type="EC" id="1.14.11.33" evidence="7"/>
<evidence type="ECO:0000259" key="6">
    <source>
        <dbReference type="PROSITE" id="PS51471"/>
    </source>
</evidence>
<organism evidence="7 8">
    <name type="scientific">Corynebacterium guangdongense</name>
    <dbReference type="NCBI Taxonomy" id="1783348"/>
    <lineage>
        <taxon>Bacteria</taxon>
        <taxon>Bacillati</taxon>
        <taxon>Actinomycetota</taxon>
        <taxon>Actinomycetes</taxon>
        <taxon>Mycobacteriales</taxon>
        <taxon>Corynebacteriaceae</taxon>
        <taxon>Corynebacterium</taxon>
    </lineage>
</organism>
<dbReference type="Gene3D" id="2.60.120.590">
    <property type="entry name" value="Alpha-ketoglutarate-dependent dioxygenase AlkB-like"/>
    <property type="match status" value="1"/>
</dbReference>
<dbReference type="InterPro" id="IPR037151">
    <property type="entry name" value="AlkB-like_sf"/>
</dbReference>
<gene>
    <name evidence="7" type="ORF">J2S39_002395</name>
</gene>
<evidence type="ECO:0000256" key="3">
    <source>
        <dbReference type="ARBA" id="ARBA00022964"/>
    </source>
</evidence>
<proteinExistence type="predicted"/>
<dbReference type="PANTHER" id="PTHR16557:SF2">
    <property type="entry name" value="NUCLEIC ACID DIOXYGENASE ALKBH1"/>
    <property type="match status" value="1"/>
</dbReference>
<evidence type="ECO:0000256" key="4">
    <source>
        <dbReference type="ARBA" id="ARBA00023002"/>
    </source>
</evidence>
<name>A0ABU2A0L8_9CORY</name>
<keyword evidence="2" id="KW-0479">Metal-binding</keyword>
<comment type="cofactor">
    <cofactor evidence="1">
        <name>Fe(2+)</name>
        <dbReference type="ChEBI" id="CHEBI:29033"/>
    </cofactor>
</comment>
<accession>A0ABU2A0L8</accession>
<dbReference type="PROSITE" id="PS51471">
    <property type="entry name" value="FE2OG_OXY"/>
    <property type="match status" value="1"/>
</dbReference>
<dbReference type="InterPro" id="IPR005123">
    <property type="entry name" value="Oxoglu/Fe-dep_dioxygenase_dom"/>
</dbReference>
<evidence type="ECO:0000313" key="7">
    <source>
        <dbReference type="EMBL" id="MDR7330719.1"/>
    </source>
</evidence>
<comment type="caution">
    <text evidence="7">The sequence shown here is derived from an EMBL/GenBank/DDBJ whole genome shotgun (WGS) entry which is preliminary data.</text>
</comment>
<evidence type="ECO:0000256" key="1">
    <source>
        <dbReference type="ARBA" id="ARBA00001954"/>
    </source>
</evidence>
<dbReference type="RefSeq" id="WP_290196680.1">
    <property type="nucleotide sequence ID" value="NZ_CP047654.1"/>
</dbReference>